<proteinExistence type="predicted"/>
<evidence type="ECO:0000313" key="1">
    <source>
        <dbReference type="EMBL" id="KKN46276.1"/>
    </source>
</evidence>
<dbReference type="InterPro" id="IPR003615">
    <property type="entry name" value="HNH_nuc"/>
</dbReference>
<reference evidence="1" key="1">
    <citation type="journal article" date="2015" name="Nature">
        <title>Complex archaea that bridge the gap between prokaryotes and eukaryotes.</title>
        <authorList>
            <person name="Spang A."/>
            <person name="Saw J.H."/>
            <person name="Jorgensen S.L."/>
            <person name="Zaremba-Niedzwiedzka K."/>
            <person name="Martijn J."/>
            <person name="Lind A.E."/>
            <person name="van Eijk R."/>
            <person name="Schleper C."/>
            <person name="Guy L."/>
            <person name="Ettema T.J."/>
        </authorList>
    </citation>
    <scope>NUCLEOTIDE SEQUENCE</scope>
</reference>
<evidence type="ECO:0008006" key="2">
    <source>
        <dbReference type="Google" id="ProtNLM"/>
    </source>
</evidence>
<accession>A0A0F9TBJ6</accession>
<protein>
    <recommendedName>
        <fullName evidence="2">HNH nuclease domain-containing protein</fullName>
    </recommendedName>
</protein>
<gene>
    <name evidence="1" type="ORF">LCGC14_0674830</name>
</gene>
<dbReference type="CDD" id="cd00085">
    <property type="entry name" value="HNHc"/>
    <property type="match status" value="1"/>
</dbReference>
<comment type="caution">
    <text evidence="1">The sequence shown here is derived from an EMBL/GenBank/DDBJ whole genome shotgun (WGS) entry which is preliminary data.</text>
</comment>
<dbReference type="EMBL" id="LAZR01001339">
    <property type="protein sequence ID" value="KKN46276.1"/>
    <property type="molecule type" value="Genomic_DNA"/>
</dbReference>
<organism evidence="1">
    <name type="scientific">marine sediment metagenome</name>
    <dbReference type="NCBI Taxonomy" id="412755"/>
    <lineage>
        <taxon>unclassified sequences</taxon>
        <taxon>metagenomes</taxon>
        <taxon>ecological metagenomes</taxon>
    </lineage>
</organism>
<name>A0A0F9TBJ6_9ZZZZ</name>
<dbReference type="AlphaFoldDB" id="A0A0F9TBJ6"/>
<sequence length="117" mass="13747">MRGKFKGEYPPEWTKEFRNKLRNEFDNKCERCGHLHDPANGYAMTVHHLDNDKSNCARWNLAVLCQRCHLIIQGKVFLAQCYMFEHSEWFKPHLEGYMGSLATNKNRRCIARTADNG</sequence>